<feature type="compositionally biased region" description="Low complexity" evidence="5">
    <location>
        <begin position="74"/>
        <end position="84"/>
    </location>
</feature>
<feature type="compositionally biased region" description="Basic and acidic residues" evidence="5">
    <location>
        <begin position="382"/>
        <end position="399"/>
    </location>
</feature>
<feature type="region of interest" description="Disordered" evidence="5">
    <location>
        <begin position="165"/>
        <end position="246"/>
    </location>
</feature>
<feature type="compositionally biased region" description="Low complexity" evidence="5">
    <location>
        <begin position="368"/>
        <end position="381"/>
    </location>
</feature>
<dbReference type="GO" id="GO:0003729">
    <property type="term" value="F:mRNA binding"/>
    <property type="evidence" value="ECO:0007669"/>
    <property type="project" value="TreeGrafter"/>
</dbReference>
<dbReference type="PROSITE" id="PS51385">
    <property type="entry name" value="YJEF_N"/>
    <property type="match status" value="1"/>
</dbReference>
<evidence type="ECO:0000259" key="7">
    <source>
        <dbReference type="PROSITE" id="PS51512"/>
    </source>
</evidence>
<comment type="similarity">
    <text evidence="2">Belongs to the EDC3 family.</text>
</comment>
<dbReference type="InterPro" id="IPR025762">
    <property type="entry name" value="DFDF"/>
</dbReference>
<evidence type="ECO:0000256" key="2">
    <source>
        <dbReference type="ARBA" id="ARBA00006610"/>
    </source>
</evidence>
<dbReference type="PANTHER" id="PTHR13612">
    <property type="entry name" value="ENHANCER OF MRNA-DECAPPING PROTEIN 3"/>
    <property type="match status" value="1"/>
</dbReference>
<feature type="domain" description="YjeF N-terminal" evidence="6">
    <location>
        <begin position="423"/>
        <end position="662"/>
    </location>
</feature>
<evidence type="ECO:0000256" key="1">
    <source>
        <dbReference type="ARBA" id="ARBA00004201"/>
    </source>
</evidence>
<keyword evidence="4" id="KW-0963">Cytoplasm</keyword>
<dbReference type="GO" id="GO:0033962">
    <property type="term" value="P:P-body assembly"/>
    <property type="evidence" value="ECO:0007669"/>
    <property type="project" value="TreeGrafter"/>
</dbReference>
<keyword evidence="9" id="KW-1185">Reference proteome</keyword>
<feature type="compositionally biased region" description="Basic residues" evidence="5">
    <location>
        <begin position="341"/>
        <end position="351"/>
    </location>
</feature>
<dbReference type="PROSITE" id="PS51512">
    <property type="entry name" value="DFDF"/>
    <property type="match status" value="1"/>
</dbReference>
<evidence type="ECO:0000313" key="8">
    <source>
        <dbReference type="EMBL" id="MDI1487856.1"/>
    </source>
</evidence>
<dbReference type="InterPro" id="IPR004443">
    <property type="entry name" value="YjeF_N_dom"/>
</dbReference>
<evidence type="ECO:0000256" key="4">
    <source>
        <dbReference type="ARBA" id="ARBA00022490"/>
    </source>
</evidence>
<dbReference type="InterPro" id="IPR019050">
    <property type="entry name" value="FDF_dom"/>
</dbReference>
<dbReference type="InterPro" id="IPR036652">
    <property type="entry name" value="YjeF_N_dom_sf"/>
</dbReference>
<dbReference type="Proteomes" id="UP001161017">
    <property type="component" value="Unassembled WGS sequence"/>
</dbReference>
<feature type="region of interest" description="Disordered" evidence="5">
    <location>
        <begin position="69"/>
        <end position="88"/>
    </location>
</feature>
<dbReference type="PANTHER" id="PTHR13612:SF0">
    <property type="entry name" value="ENHANCER OF MRNA-DECAPPING PROTEIN 3"/>
    <property type="match status" value="1"/>
</dbReference>
<evidence type="ECO:0000313" key="9">
    <source>
        <dbReference type="Proteomes" id="UP001161017"/>
    </source>
</evidence>
<dbReference type="Pfam" id="PF03853">
    <property type="entry name" value="YjeF_N"/>
    <property type="match status" value="1"/>
</dbReference>
<feature type="compositionally biased region" description="Basic and acidic residues" evidence="5">
    <location>
        <begin position="317"/>
        <end position="326"/>
    </location>
</feature>
<dbReference type="SMART" id="SM01199">
    <property type="entry name" value="FDF"/>
    <property type="match status" value="1"/>
</dbReference>
<comment type="caution">
    <text evidence="8">The sequence shown here is derived from an EMBL/GenBank/DDBJ whole genome shotgun (WGS) entry which is preliminary data.</text>
</comment>
<dbReference type="SUPFAM" id="SSF64153">
    <property type="entry name" value="YjeF N-terminal domain-like"/>
    <property type="match status" value="1"/>
</dbReference>
<evidence type="ECO:0000256" key="5">
    <source>
        <dbReference type="SAM" id="MobiDB-lite"/>
    </source>
</evidence>
<dbReference type="Gene3D" id="3.40.50.10260">
    <property type="entry name" value="YjeF N-terminal domain"/>
    <property type="match status" value="1"/>
</dbReference>
<name>A0AA43QMS8_9LECA</name>
<accession>A0AA43QMS8</accession>
<feature type="compositionally biased region" description="Basic residues" evidence="5">
    <location>
        <begin position="220"/>
        <end position="234"/>
    </location>
</feature>
<reference evidence="8" key="1">
    <citation type="journal article" date="2023" name="Genome Biol. Evol.">
        <title>First Whole Genome Sequence and Flow Cytometry Genome Size Data for the Lichen-Forming Fungus Ramalina farinacea (Ascomycota).</title>
        <authorList>
            <person name="Llewellyn T."/>
            <person name="Mian S."/>
            <person name="Hill R."/>
            <person name="Leitch I.J."/>
            <person name="Gaya E."/>
        </authorList>
    </citation>
    <scope>NUCLEOTIDE SEQUENCE</scope>
    <source>
        <strain evidence="8">LIQ254RAFAR</strain>
    </source>
</reference>
<dbReference type="GO" id="GO:0031087">
    <property type="term" value="P:deadenylation-independent decapping of nuclear-transcribed mRNA"/>
    <property type="evidence" value="ECO:0007669"/>
    <property type="project" value="TreeGrafter"/>
</dbReference>
<evidence type="ECO:0000256" key="3">
    <source>
        <dbReference type="ARBA" id="ARBA00015797"/>
    </source>
</evidence>
<dbReference type="Pfam" id="PF09532">
    <property type="entry name" value="FDF"/>
    <property type="match status" value="1"/>
</dbReference>
<dbReference type="GO" id="GO:0000932">
    <property type="term" value="C:P-body"/>
    <property type="evidence" value="ECO:0007669"/>
    <property type="project" value="UniProtKB-SubCell"/>
</dbReference>
<dbReference type="AlphaFoldDB" id="A0AA43QMS8"/>
<evidence type="ECO:0000259" key="6">
    <source>
        <dbReference type="PROSITE" id="PS51385"/>
    </source>
</evidence>
<proteinExistence type="inferred from homology"/>
<sequence length="687" mass="75554">MASQFVGHTVIVDLVQPPGQQVRARTLTEGTNYDELVIPAINIANLELDDSRPPSRPPIGDPAIVSFERSSTKPAAQQHAAPQASSETSIYNSTLDAHDRQPDSLSQASSNLHNTTAEKRVPNGPAGIGAAGQAKANTSATLVQPFSQITLEVPLDENNAARHAIRSQQPTSASGPAIAGAAENADRQDVKRKRREQQRKNPNPPKPALPVTQSSVPNGRTHRGTQGKRHRRRMEHNGVDDQNGWATGEVSDLHDMGDFDFEENLSKFDKQKVFDQIKLDDTTADEDRLHTFNRRPRPGTAGGKNLHYSENVLDSPRPIHREHSSADDEIENPGNPTLNRSARKLPSKRIPSRQGSGIASAEGFMTGSGMLRSSSVRSWSKSPHDSAEHLSPVIRRDSARQTQRHFTLADSDSYCPCLSPIQMLELEHLATSEFGLSDDMLTENAARCIAESAISLTYESLPVSSKGGLFYVFAGNTKTGARAIAAARHLLNRQIRVVVCLLQSRKEADLLEPVRRQLKMYSDCKGRLTSLNTMIVRSKDKGEHVDVVVDALLGMHLSFQDLRPSEQKTFSMLATWLNNVRNERPTRDDFRILSLDVPSGVDASTGASPELFNDLEELQHVDLILSLGAPKTGLLTSWVTETPEWPGRLSIADIGIPNAAWRRFGSSNRRGIDFGSQWVARIEYHGE</sequence>
<comment type="subcellular location">
    <subcellularLocation>
        <location evidence="1">Cytoplasm</location>
        <location evidence="1">P-body</location>
    </subcellularLocation>
</comment>
<feature type="region of interest" description="Disordered" evidence="5">
    <location>
        <begin position="290"/>
        <end position="399"/>
    </location>
</feature>
<dbReference type="EMBL" id="JAPUFD010000006">
    <property type="protein sequence ID" value="MDI1487856.1"/>
    <property type="molecule type" value="Genomic_DNA"/>
</dbReference>
<organism evidence="8 9">
    <name type="scientific">Ramalina farinacea</name>
    <dbReference type="NCBI Taxonomy" id="258253"/>
    <lineage>
        <taxon>Eukaryota</taxon>
        <taxon>Fungi</taxon>
        <taxon>Dikarya</taxon>
        <taxon>Ascomycota</taxon>
        <taxon>Pezizomycotina</taxon>
        <taxon>Lecanoromycetes</taxon>
        <taxon>OSLEUM clade</taxon>
        <taxon>Lecanoromycetidae</taxon>
        <taxon>Lecanorales</taxon>
        <taxon>Lecanorineae</taxon>
        <taxon>Ramalinaceae</taxon>
        <taxon>Ramalina</taxon>
    </lineage>
</organism>
<feature type="domain" description="DFDF" evidence="7">
    <location>
        <begin position="247"/>
        <end position="283"/>
    </location>
</feature>
<gene>
    <name evidence="8" type="primary">EDC3</name>
    <name evidence="8" type="ORF">OHK93_007129</name>
</gene>
<protein>
    <recommendedName>
        <fullName evidence="3">Enhancer of mRNA-decapping protein 3</fullName>
    </recommendedName>
</protein>